<organism evidence="1">
    <name type="scientific">viral metagenome</name>
    <dbReference type="NCBI Taxonomy" id="1070528"/>
    <lineage>
        <taxon>unclassified sequences</taxon>
        <taxon>metagenomes</taxon>
        <taxon>organismal metagenomes</taxon>
    </lineage>
</organism>
<dbReference type="AlphaFoldDB" id="A0A6M3JPR8"/>
<sequence length="128" mass="15034">MKKKEKTELYPWWVTESMENCGFYLRDDAEDGRADYLNWDNRVAGVLVEYPPGTWKPGRDDCLGFLGVDYQLRRDGIVPSGARLLDFKLIGREQEYGVIFYAHEDFPSLDEMEPLPIIGEWHEKERKD</sequence>
<evidence type="ECO:0000313" key="1">
    <source>
        <dbReference type="EMBL" id="QJA71926.1"/>
    </source>
</evidence>
<accession>A0A6M3JPR8</accession>
<dbReference type="EMBL" id="MT141911">
    <property type="protein sequence ID" value="QJA71926.1"/>
    <property type="molecule type" value="Genomic_DNA"/>
</dbReference>
<protein>
    <submittedName>
        <fullName evidence="1">Uncharacterized protein</fullName>
    </submittedName>
</protein>
<reference evidence="1" key="1">
    <citation type="submission" date="2020-03" db="EMBL/GenBank/DDBJ databases">
        <title>The deep terrestrial virosphere.</title>
        <authorList>
            <person name="Holmfeldt K."/>
            <person name="Nilsson E."/>
            <person name="Simone D."/>
            <person name="Lopez-Fernandez M."/>
            <person name="Wu X."/>
            <person name="de Brujin I."/>
            <person name="Lundin D."/>
            <person name="Andersson A."/>
            <person name="Bertilsson S."/>
            <person name="Dopson M."/>
        </authorList>
    </citation>
    <scope>NUCLEOTIDE SEQUENCE</scope>
    <source>
        <strain evidence="1">MM415A02977</strain>
    </source>
</reference>
<name>A0A6M3JPR8_9ZZZZ</name>
<proteinExistence type="predicted"/>
<gene>
    <name evidence="1" type="ORF">MM415A02977_0004</name>
</gene>